<dbReference type="InterPro" id="IPR018661">
    <property type="entry name" value="DUF2093"/>
</dbReference>
<comment type="caution">
    <text evidence="1">The sequence shown here is derived from an EMBL/GenBank/DDBJ whole genome shotgun (WGS) entry which is preliminary data.</text>
</comment>
<dbReference type="Proteomes" id="UP001595683">
    <property type="component" value="Unassembled WGS sequence"/>
</dbReference>
<dbReference type="Pfam" id="PF09866">
    <property type="entry name" value="DUF2093"/>
    <property type="match status" value="1"/>
</dbReference>
<accession>A0ABV7V1L8</accession>
<dbReference type="EMBL" id="JBHRYE010000010">
    <property type="protein sequence ID" value="MFC3670882.1"/>
    <property type="molecule type" value="Genomic_DNA"/>
</dbReference>
<proteinExistence type="predicted"/>
<evidence type="ECO:0000313" key="2">
    <source>
        <dbReference type="Proteomes" id="UP001595683"/>
    </source>
</evidence>
<organism evidence="1 2">
    <name type="scientific">Novosphingobium pokkalii</name>
    <dbReference type="NCBI Taxonomy" id="1770194"/>
    <lineage>
        <taxon>Bacteria</taxon>
        <taxon>Pseudomonadati</taxon>
        <taxon>Pseudomonadota</taxon>
        <taxon>Alphaproteobacteria</taxon>
        <taxon>Sphingomonadales</taxon>
        <taxon>Sphingomonadaceae</taxon>
        <taxon>Novosphingobium</taxon>
    </lineage>
</organism>
<keyword evidence="2" id="KW-1185">Reference proteome</keyword>
<reference evidence="2" key="1">
    <citation type="journal article" date="2019" name="Int. J. Syst. Evol. Microbiol.">
        <title>The Global Catalogue of Microorganisms (GCM) 10K type strain sequencing project: providing services to taxonomists for standard genome sequencing and annotation.</title>
        <authorList>
            <consortium name="The Broad Institute Genomics Platform"/>
            <consortium name="The Broad Institute Genome Sequencing Center for Infectious Disease"/>
            <person name="Wu L."/>
            <person name="Ma J."/>
        </authorList>
    </citation>
    <scope>NUCLEOTIDE SEQUENCE [LARGE SCALE GENOMIC DNA]</scope>
    <source>
        <strain evidence="2">KCTC 42224</strain>
    </source>
</reference>
<gene>
    <name evidence="1" type="ORF">ACFOOT_05555</name>
</gene>
<dbReference type="RefSeq" id="WP_191322861.1">
    <property type="nucleotide sequence ID" value="NZ_BMZP01000002.1"/>
</dbReference>
<evidence type="ECO:0000313" key="1">
    <source>
        <dbReference type="EMBL" id="MFC3670882.1"/>
    </source>
</evidence>
<protein>
    <submittedName>
        <fullName evidence="1">DUF2093 domain-containing protein</fullName>
    </submittedName>
</protein>
<sequence>MLMSPTGRLARLQYLPGTFRQLSAGDHVICAVSGVPIPLDALRYWSAELQEAYATPEIATRRLLGQGN</sequence>
<name>A0ABV7V1L8_9SPHN</name>